<dbReference type="STRING" id="550447.SAMN05428946_0737"/>
<dbReference type="InterPro" id="IPR025494">
    <property type="entry name" value="DUF4385"/>
</dbReference>
<evidence type="ECO:0000256" key="1">
    <source>
        <dbReference type="SAM" id="MobiDB-lite"/>
    </source>
</evidence>
<proteinExistence type="predicted"/>
<evidence type="ECO:0008006" key="4">
    <source>
        <dbReference type="Google" id="ProtNLM"/>
    </source>
</evidence>
<sequence>MAFDYGLNFDAIDFRKRPDQYRVGMGEQGVLLVEPYKSEILPLWRFRTPDVARESAEAIYGKFEEYRRADDFVGMDMARKFIQMGYTRARRYANHRGGRKYREDGSEHERTEDPVKAESAAIFKEYWDRIRADSDYLLRKRAHQKKYG</sequence>
<dbReference type="AlphaFoldDB" id="A0A1U7PME5"/>
<reference evidence="3" key="1">
    <citation type="submission" date="2017-01" db="EMBL/GenBank/DDBJ databases">
        <authorList>
            <person name="Varghese N."/>
            <person name="Submissions S."/>
        </authorList>
    </citation>
    <scope>NUCLEOTIDE SEQUENCE [LARGE SCALE GENOMIC DNA]</scope>
    <source>
        <strain evidence="3">MNA4</strain>
    </source>
</reference>
<dbReference type="OrthoDB" id="65486at2"/>
<accession>A0A1U7PME5</accession>
<dbReference type="EMBL" id="FTPL01000001">
    <property type="protein sequence ID" value="SIT71511.1"/>
    <property type="molecule type" value="Genomic_DNA"/>
</dbReference>
<evidence type="ECO:0000313" key="2">
    <source>
        <dbReference type="EMBL" id="SIT71511.1"/>
    </source>
</evidence>
<feature type="region of interest" description="Disordered" evidence="1">
    <location>
        <begin position="94"/>
        <end position="115"/>
    </location>
</feature>
<feature type="compositionally biased region" description="Basic and acidic residues" evidence="1">
    <location>
        <begin position="100"/>
        <end position="115"/>
    </location>
</feature>
<dbReference type="Proteomes" id="UP000187550">
    <property type="component" value="Unassembled WGS sequence"/>
</dbReference>
<dbReference type="Pfam" id="PF14328">
    <property type="entry name" value="DUF4385"/>
    <property type="match status" value="1"/>
</dbReference>
<dbReference type="RefSeq" id="WP_076756991.1">
    <property type="nucleotide sequence ID" value="NZ_FTPL01000001.1"/>
</dbReference>
<name>A0A1U7PME5_9BACI</name>
<evidence type="ECO:0000313" key="3">
    <source>
        <dbReference type="Proteomes" id="UP000187550"/>
    </source>
</evidence>
<gene>
    <name evidence="2" type="ORF">SAMN05428946_0737</name>
</gene>
<organism evidence="2 3">
    <name type="scientific">Edaphobacillus lindanitolerans</name>
    <dbReference type="NCBI Taxonomy" id="550447"/>
    <lineage>
        <taxon>Bacteria</taxon>
        <taxon>Bacillati</taxon>
        <taxon>Bacillota</taxon>
        <taxon>Bacilli</taxon>
        <taxon>Bacillales</taxon>
        <taxon>Bacillaceae</taxon>
        <taxon>Edaphobacillus</taxon>
    </lineage>
</organism>
<keyword evidence="3" id="KW-1185">Reference proteome</keyword>
<protein>
    <recommendedName>
        <fullName evidence="4">Cytoplasmic protein</fullName>
    </recommendedName>
</protein>